<organism evidence="1 2">
    <name type="scientific">Cutaneotrichosporon oleaginosum</name>
    <dbReference type="NCBI Taxonomy" id="879819"/>
    <lineage>
        <taxon>Eukaryota</taxon>
        <taxon>Fungi</taxon>
        <taxon>Dikarya</taxon>
        <taxon>Basidiomycota</taxon>
        <taxon>Agaricomycotina</taxon>
        <taxon>Tremellomycetes</taxon>
        <taxon>Trichosporonales</taxon>
        <taxon>Trichosporonaceae</taxon>
        <taxon>Cutaneotrichosporon</taxon>
    </lineage>
</organism>
<evidence type="ECO:0000313" key="2">
    <source>
        <dbReference type="Proteomes" id="UP000053611"/>
    </source>
</evidence>
<sequence>MVTIDAGAYPHILCAIVAAAPPAALLTLRATSKSLREAVDTRLASHVLLWADGRVSSRLLPSGRLPFRLADLADHIHILDIQMFVPRRPGDSGLRVLQDRFLWARCDANTRCNCGWSRLAQPRFPPMPHLRAVRRWGPHTCWAPAVPRLTHFEASHHADTWHVPDDVAWYILPTWAVSRFNRVDVDARPRYVLAGTRTRGLFGMVDEWNVKRAVDRADKEDEERSATRADYFAALLAMVWLHDEDKDGKWTLVDVESWPEWEGATGVADTIRQRITRCCVAAHLYKGKKAGIEDKLRFISSEEYEEEMGELAALEEDDHEWKF</sequence>
<gene>
    <name evidence="1" type="ORF">CC85DRAFT_300385</name>
</gene>
<dbReference type="EMBL" id="KQ087186">
    <property type="protein sequence ID" value="KLT44537.1"/>
    <property type="molecule type" value="Genomic_DNA"/>
</dbReference>
<dbReference type="RefSeq" id="XP_018281028.1">
    <property type="nucleotide sequence ID" value="XM_018425193.1"/>
</dbReference>
<dbReference type="GeneID" id="28985796"/>
<proteinExistence type="predicted"/>
<dbReference type="Proteomes" id="UP000053611">
    <property type="component" value="Unassembled WGS sequence"/>
</dbReference>
<evidence type="ECO:0000313" key="1">
    <source>
        <dbReference type="EMBL" id="KLT44537.1"/>
    </source>
</evidence>
<name>A0A0J0XU10_9TREE</name>
<evidence type="ECO:0008006" key="3">
    <source>
        <dbReference type="Google" id="ProtNLM"/>
    </source>
</evidence>
<reference evidence="1 2" key="1">
    <citation type="submission" date="2015-03" db="EMBL/GenBank/DDBJ databases">
        <title>Genomics and transcriptomics of the oil-accumulating basidiomycete yeast T. oleaginosus allow insights into substrate utilization and the diverse evolutionary trajectories of mating systems in fungi.</title>
        <authorList>
            <consortium name="DOE Joint Genome Institute"/>
            <person name="Kourist R."/>
            <person name="Kracht O."/>
            <person name="Bracharz F."/>
            <person name="Lipzen A."/>
            <person name="Nolan M."/>
            <person name="Ohm R."/>
            <person name="Grigoriev I."/>
            <person name="Sun S."/>
            <person name="Heitman J."/>
            <person name="Bruck T."/>
            <person name="Nowrousian M."/>
        </authorList>
    </citation>
    <scope>NUCLEOTIDE SEQUENCE [LARGE SCALE GENOMIC DNA]</scope>
    <source>
        <strain evidence="1 2">IBC0246</strain>
    </source>
</reference>
<protein>
    <recommendedName>
        <fullName evidence="3">F-box domain-containing protein</fullName>
    </recommendedName>
</protein>
<dbReference type="AlphaFoldDB" id="A0A0J0XU10"/>
<accession>A0A0J0XU10</accession>
<keyword evidence="2" id="KW-1185">Reference proteome</keyword>